<dbReference type="Gene3D" id="3.30.200.20">
    <property type="entry name" value="Phosphorylase Kinase, domain 1"/>
    <property type="match status" value="1"/>
</dbReference>
<keyword evidence="8" id="KW-0723">Serine/threonine-protein kinase</keyword>
<dbReference type="Pfam" id="PF00498">
    <property type="entry name" value="FHA"/>
    <property type="match status" value="1"/>
</dbReference>
<dbReference type="InterPro" id="IPR011009">
    <property type="entry name" value="Kinase-like_dom_sf"/>
</dbReference>
<dbReference type="SUPFAM" id="SSF56112">
    <property type="entry name" value="Protein kinase-like (PK-like)"/>
    <property type="match status" value="1"/>
</dbReference>
<dbReference type="InterPro" id="IPR000719">
    <property type="entry name" value="Prot_kinase_dom"/>
</dbReference>
<dbReference type="Gene3D" id="2.60.200.20">
    <property type="match status" value="1"/>
</dbReference>
<feature type="region of interest" description="Disordered" evidence="5">
    <location>
        <begin position="77"/>
        <end position="97"/>
    </location>
</feature>
<keyword evidence="8" id="KW-0418">Kinase</keyword>
<dbReference type="PROSITE" id="PS50011">
    <property type="entry name" value="PROTEIN_KINASE_DOM"/>
    <property type="match status" value="1"/>
</dbReference>
<reference evidence="9" key="1">
    <citation type="submission" date="2016-06" db="EMBL/GenBank/DDBJ databases">
        <authorList>
            <person name="Varghese N."/>
            <person name="Submissions Spin"/>
        </authorList>
    </citation>
    <scope>NUCLEOTIDE SEQUENCE [LARGE SCALE GENOMIC DNA]</scope>
    <source>
        <strain evidence="9">DSM 44100</strain>
    </source>
</reference>
<sequence>MGTDDPGVGRPAGAVPVTPPVTVTVRAGSTVDTYVFHRRTTVVVGRAADCGIRVDDGQRRVSRRHCQLDIDPPNVRVRDLGSRHGTHLNGRPVDGERHLSAGDEVRIGPATLRVTLPDDGTREAAAGPEDTGATPAGTTPTTPDTGTPGPDRGRALPVLVSAAADGAPGLDDFTDHRVLREIGRGGHSVVYLARHEPSGRLVALKTLLADRAVDPAARDAFRREIACTRGLRHRNVVALHSGGAADDAFFFTSEYCPGGSVAEFVARRGGRLTADEAVPITLDALDALAYAHRAELAVVLADGRTEIAHGLVHRDVTPQNLLLATGPDGEVITKVADFGLAKAFEKAGLSGHTGTGAIGGSIAFQARAQLIDYKYARPEVDLWAVTACLYWMLTGATPRDFPVGVDPVAVVLRTRPVPVRQRLGTVPPRLAGVIDQMLVDQPRVTATTATELADALRQAR</sequence>
<feature type="compositionally biased region" description="Low complexity" evidence="5">
    <location>
        <begin position="123"/>
        <end position="150"/>
    </location>
</feature>
<evidence type="ECO:0000256" key="3">
    <source>
        <dbReference type="ARBA" id="ARBA00022840"/>
    </source>
</evidence>
<dbReference type="InterPro" id="IPR008984">
    <property type="entry name" value="SMAD_FHA_dom_sf"/>
</dbReference>
<dbReference type="InterPro" id="IPR000253">
    <property type="entry name" value="FHA_dom"/>
</dbReference>
<dbReference type="GO" id="GO:0005737">
    <property type="term" value="C:cytoplasm"/>
    <property type="evidence" value="ECO:0007669"/>
    <property type="project" value="TreeGrafter"/>
</dbReference>
<evidence type="ECO:0000256" key="1">
    <source>
        <dbReference type="ARBA" id="ARBA00022553"/>
    </source>
</evidence>
<organism evidence="8 9">
    <name type="scientific">Micromonospora matsumotoense</name>
    <dbReference type="NCBI Taxonomy" id="121616"/>
    <lineage>
        <taxon>Bacteria</taxon>
        <taxon>Bacillati</taxon>
        <taxon>Actinomycetota</taxon>
        <taxon>Actinomycetes</taxon>
        <taxon>Micromonosporales</taxon>
        <taxon>Micromonosporaceae</taxon>
        <taxon>Micromonospora</taxon>
    </lineage>
</organism>
<keyword evidence="3 4" id="KW-0067">ATP-binding</keyword>
<dbReference type="Proteomes" id="UP000198797">
    <property type="component" value="Unassembled WGS sequence"/>
</dbReference>
<dbReference type="PANTHER" id="PTHR24346:SF30">
    <property type="entry name" value="MATERNAL EMBRYONIC LEUCINE ZIPPER KINASE"/>
    <property type="match status" value="1"/>
</dbReference>
<keyword evidence="2 4" id="KW-0547">Nucleotide-binding</keyword>
<evidence type="ECO:0000313" key="8">
    <source>
        <dbReference type="EMBL" id="SCF09581.1"/>
    </source>
</evidence>
<dbReference type="EMBL" id="FMCU01000005">
    <property type="protein sequence ID" value="SCF09581.1"/>
    <property type="molecule type" value="Genomic_DNA"/>
</dbReference>
<dbReference type="RefSeq" id="WP_218108191.1">
    <property type="nucleotide sequence ID" value="NZ_FMCU01000005.1"/>
</dbReference>
<feature type="region of interest" description="Disordered" evidence="5">
    <location>
        <begin position="118"/>
        <end position="153"/>
    </location>
</feature>
<dbReference type="SMART" id="SM00240">
    <property type="entry name" value="FHA"/>
    <property type="match status" value="1"/>
</dbReference>
<dbReference type="PROSITE" id="PS00109">
    <property type="entry name" value="PROTEIN_KINASE_TYR"/>
    <property type="match status" value="1"/>
</dbReference>
<dbReference type="GO" id="GO:0005524">
    <property type="term" value="F:ATP binding"/>
    <property type="evidence" value="ECO:0007669"/>
    <property type="project" value="UniProtKB-UniRule"/>
</dbReference>
<accession>A0A1C4XN62</accession>
<dbReference type="Gene3D" id="1.10.510.10">
    <property type="entry name" value="Transferase(Phosphotransferase) domain 1"/>
    <property type="match status" value="1"/>
</dbReference>
<evidence type="ECO:0000313" key="9">
    <source>
        <dbReference type="Proteomes" id="UP000198797"/>
    </source>
</evidence>
<evidence type="ECO:0000259" key="6">
    <source>
        <dbReference type="PROSITE" id="PS50006"/>
    </source>
</evidence>
<dbReference type="SUPFAM" id="SSF49879">
    <property type="entry name" value="SMAD/FHA domain"/>
    <property type="match status" value="1"/>
</dbReference>
<evidence type="ECO:0000256" key="2">
    <source>
        <dbReference type="ARBA" id="ARBA00022741"/>
    </source>
</evidence>
<feature type="domain" description="Protein kinase" evidence="7">
    <location>
        <begin position="176"/>
        <end position="457"/>
    </location>
</feature>
<dbReference type="CDD" id="cd00060">
    <property type="entry name" value="FHA"/>
    <property type="match status" value="1"/>
</dbReference>
<dbReference type="InterPro" id="IPR017441">
    <property type="entry name" value="Protein_kinase_ATP_BS"/>
</dbReference>
<dbReference type="AlphaFoldDB" id="A0A1C4XN62"/>
<name>A0A1C4XN62_9ACTN</name>
<dbReference type="PROSITE" id="PS00107">
    <property type="entry name" value="PROTEIN_KINASE_ATP"/>
    <property type="match status" value="1"/>
</dbReference>
<evidence type="ECO:0000256" key="5">
    <source>
        <dbReference type="SAM" id="MobiDB-lite"/>
    </source>
</evidence>
<dbReference type="InterPro" id="IPR008266">
    <property type="entry name" value="Tyr_kinase_AS"/>
</dbReference>
<feature type="binding site" evidence="4">
    <location>
        <position position="205"/>
    </location>
    <ligand>
        <name>ATP</name>
        <dbReference type="ChEBI" id="CHEBI:30616"/>
    </ligand>
</feature>
<keyword evidence="8" id="KW-0808">Transferase</keyword>
<dbReference type="STRING" id="121616.GA0070216_10532"/>
<dbReference type="PANTHER" id="PTHR24346">
    <property type="entry name" value="MAP/MICROTUBULE AFFINITY-REGULATING KINASE"/>
    <property type="match status" value="1"/>
</dbReference>
<proteinExistence type="predicted"/>
<evidence type="ECO:0000256" key="4">
    <source>
        <dbReference type="PROSITE-ProRule" id="PRU10141"/>
    </source>
</evidence>
<keyword evidence="1" id="KW-0597">Phosphoprotein</keyword>
<evidence type="ECO:0000259" key="7">
    <source>
        <dbReference type="PROSITE" id="PS50011"/>
    </source>
</evidence>
<gene>
    <name evidence="8" type="ORF">GA0070216_10532</name>
</gene>
<dbReference type="GO" id="GO:0004674">
    <property type="term" value="F:protein serine/threonine kinase activity"/>
    <property type="evidence" value="ECO:0007669"/>
    <property type="project" value="UniProtKB-KW"/>
</dbReference>
<feature type="domain" description="FHA" evidence="6">
    <location>
        <begin position="42"/>
        <end position="93"/>
    </location>
</feature>
<protein>
    <submittedName>
        <fullName evidence="8">Serine/threonine protein kinase</fullName>
    </submittedName>
</protein>
<dbReference type="GO" id="GO:0035556">
    <property type="term" value="P:intracellular signal transduction"/>
    <property type="evidence" value="ECO:0007669"/>
    <property type="project" value="TreeGrafter"/>
</dbReference>
<keyword evidence="9" id="KW-1185">Reference proteome</keyword>
<dbReference type="PROSITE" id="PS50006">
    <property type="entry name" value="FHA_DOMAIN"/>
    <property type="match status" value="1"/>
</dbReference>
<dbReference type="Pfam" id="PF00069">
    <property type="entry name" value="Pkinase"/>
    <property type="match status" value="1"/>
</dbReference>
<dbReference type="CDD" id="cd14014">
    <property type="entry name" value="STKc_PknB_like"/>
    <property type="match status" value="1"/>
</dbReference>